<gene>
    <name evidence="7" type="ORF">G8O30_15940</name>
</gene>
<feature type="transmembrane region" description="Helical" evidence="6">
    <location>
        <begin position="12"/>
        <end position="38"/>
    </location>
</feature>
<dbReference type="RefSeq" id="WP_239674588.1">
    <property type="nucleotide sequence ID" value="NZ_CP049743.1"/>
</dbReference>
<sequence length="130" mass="14555">MWSTFSELQVIHAYLFGGVRFLDFLALLMLIDIISGVIKAAMQRRLRSRNALYGYARKILIFGVIIMANIIDNMLNLNGTVAFATVLFYIANEGLSILENLAQVGVKVPTVIIDKLHVIQEERKDGDKNG</sequence>
<geneLocation type="plasmid" evidence="7 8">
    <name>pBac41</name>
</geneLocation>
<evidence type="ECO:0000256" key="5">
    <source>
        <dbReference type="ARBA" id="ARBA00023600"/>
    </source>
</evidence>
<accession>A0A7S8CEI6</accession>
<feature type="transmembrane region" description="Helical" evidence="6">
    <location>
        <begin position="59"/>
        <end position="91"/>
    </location>
</feature>
<proteinExistence type="inferred from homology"/>
<dbReference type="AlphaFoldDB" id="A0A7S8CEI6"/>
<evidence type="ECO:0000256" key="1">
    <source>
        <dbReference type="ARBA" id="ARBA00004141"/>
    </source>
</evidence>
<evidence type="ECO:0000256" key="6">
    <source>
        <dbReference type="SAM" id="Phobius"/>
    </source>
</evidence>
<dbReference type="InterPro" id="IPR006480">
    <property type="entry name" value="Phage_holin_4_1"/>
</dbReference>
<keyword evidence="4 6" id="KW-0472">Membrane</keyword>
<dbReference type="Proteomes" id="UP000593626">
    <property type="component" value="Plasmid pBac41"/>
</dbReference>
<reference evidence="7 8" key="1">
    <citation type="submission" date="2019-07" db="EMBL/GenBank/DDBJ databases">
        <title>Genome sequence of 2 isolates from Red Sea Mangroves.</title>
        <authorList>
            <person name="Sefrji F."/>
            <person name="Michoud G."/>
            <person name="Merlino G."/>
            <person name="Daffonchio D."/>
        </authorList>
    </citation>
    <scope>NUCLEOTIDE SEQUENCE [LARGE SCALE GENOMIC DNA]</scope>
    <source>
        <strain evidence="7 8">R1DC41</strain>
        <plasmid evidence="7 8">pBac41</plasmid>
    </source>
</reference>
<keyword evidence="2 6" id="KW-0812">Transmembrane</keyword>
<keyword evidence="3 6" id="KW-1133">Transmembrane helix</keyword>
<keyword evidence="7" id="KW-0614">Plasmid</keyword>
<keyword evidence="8" id="KW-1185">Reference proteome</keyword>
<protein>
    <submittedName>
        <fullName evidence="7">Phage holin family protein</fullName>
    </submittedName>
</protein>
<comment type="similarity">
    <text evidence="5">Belongs to the bacteriophage holin family. Cp-1 holin subfamily.</text>
</comment>
<evidence type="ECO:0000256" key="3">
    <source>
        <dbReference type="ARBA" id="ARBA00022989"/>
    </source>
</evidence>
<evidence type="ECO:0000256" key="2">
    <source>
        <dbReference type="ARBA" id="ARBA00022692"/>
    </source>
</evidence>
<comment type="subcellular location">
    <subcellularLocation>
        <location evidence="1">Membrane</location>
        <topology evidence="1">Multi-pass membrane protein</topology>
    </subcellularLocation>
</comment>
<dbReference type="EMBL" id="CP049743">
    <property type="protein sequence ID" value="QPC48496.1"/>
    <property type="molecule type" value="Genomic_DNA"/>
</dbReference>
<dbReference type="GO" id="GO:0016020">
    <property type="term" value="C:membrane"/>
    <property type="evidence" value="ECO:0007669"/>
    <property type="project" value="UniProtKB-SubCell"/>
</dbReference>
<name>A0A7S8CEI6_9BACI</name>
<evidence type="ECO:0000256" key="4">
    <source>
        <dbReference type="ARBA" id="ARBA00023136"/>
    </source>
</evidence>
<evidence type="ECO:0000313" key="8">
    <source>
        <dbReference type="Proteomes" id="UP000593626"/>
    </source>
</evidence>
<dbReference type="Pfam" id="PF05105">
    <property type="entry name" value="Phage_holin_4_1"/>
    <property type="match status" value="1"/>
</dbReference>
<evidence type="ECO:0000313" key="7">
    <source>
        <dbReference type="EMBL" id="QPC48496.1"/>
    </source>
</evidence>
<dbReference type="KEGG" id="mcui:G8O30_15940"/>
<organism evidence="7 8">
    <name type="scientific">Mangrovibacillus cuniculi</name>
    <dbReference type="NCBI Taxonomy" id="2593652"/>
    <lineage>
        <taxon>Bacteria</taxon>
        <taxon>Bacillati</taxon>
        <taxon>Bacillota</taxon>
        <taxon>Bacilli</taxon>
        <taxon>Bacillales</taxon>
        <taxon>Bacillaceae</taxon>
        <taxon>Mangrovibacillus</taxon>
    </lineage>
</organism>
<dbReference type="NCBIfam" id="TIGR01593">
    <property type="entry name" value="holin_tox_secr"/>
    <property type="match status" value="1"/>
</dbReference>